<dbReference type="PRINTS" id="PR00904">
    <property type="entry name" value="FRATAXIN"/>
</dbReference>
<reference evidence="15" key="4">
    <citation type="submission" date="2024-02" db="EMBL/GenBank/DDBJ databases">
        <title>Comparative genomics of Cryptococcus and Kwoniella reveals pathogenesis evolution and contrasting modes of karyotype evolution via chromosome fusion or intercentromeric recombination.</title>
        <authorList>
            <person name="Coelho M.A."/>
            <person name="David-Palma M."/>
            <person name="Shea T."/>
            <person name="Bowers K."/>
            <person name="McGinley-Smith S."/>
            <person name="Mohammad A.W."/>
            <person name="Gnirke A."/>
            <person name="Yurkov A.M."/>
            <person name="Nowrousian M."/>
            <person name="Sun S."/>
            <person name="Cuomo C.A."/>
            <person name="Heitman J."/>
        </authorList>
    </citation>
    <scope>NUCLEOTIDE SEQUENCE</scope>
    <source>
        <strain evidence="15">CBS 10737</strain>
    </source>
</reference>
<dbReference type="GO" id="GO:0016226">
    <property type="term" value="P:iron-sulfur cluster assembly"/>
    <property type="evidence" value="ECO:0007669"/>
    <property type="project" value="InterPro"/>
</dbReference>
<evidence type="ECO:0000256" key="7">
    <source>
        <dbReference type="ARBA" id="ARBA00022946"/>
    </source>
</evidence>
<keyword evidence="11" id="KW-0496">Mitochondrion</keyword>
<evidence type="ECO:0000256" key="10">
    <source>
        <dbReference type="ARBA" id="ARBA00023065"/>
    </source>
</evidence>
<dbReference type="PANTHER" id="PTHR16821">
    <property type="entry name" value="FRATAXIN"/>
    <property type="match status" value="1"/>
</dbReference>
<evidence type="ECO:0000256" key="8">
    <source>
        <dbReference type="ARBA" id="ARBA00023002"/>
    </source>
</evidence>
<organism evidence="14">
    <name type="scientific">Kwoniella pini CBS 10737</name>
    <dbReference type="NCBI Taxonomy" id="1296096"/>
    <lineage>
        <taxon>Eukaryota</taxon>
        <taxon>Fungi</taxon>
        <taxon>Dikarya</taxon>
        <taxon>Basidiomycota</taxon>
        <taxon>Agaricomycotina</taxon>
        <taxon>Tremellomycetes</taxon>
        <taxon>Tremellales</taxon>
        <taxon>Cryptococcaceae</taxon>
        <taxon>Kwoniella</taxon>
    </lineage>
</organism>
<dbReference type="GO" id="GO:0051537">
    <property type="term" value="F:2 iron, 2 sulfur cluster binding"/>
    <property type="evidence" value="ECO:0007669"/>
    <property type="project" value="TreeGrafter"/>
</dbReference>
<dbReference type="GO" id="GO:0006879">
    <property type="term" value="P:intracellular iron ion homeostasis"/>
    <property type="evidence" value="ECO:0007669"/>
    <property type="project" value="UniProtKB-KW"/>
</dbReference>
<dbReference type="Pfam" id="PF01491">
    <property type="entry name" value="Frataxin_Cyay"/>
    <property type="match status" value="1"/>
</dbReference>
<keyword evidence="10" id="KW-0406">Ion transport</keyword>
<name>A0A1B9HYC3_9TREE</name>
<evidence type="ECO:0000256" key="5">
    <source>
        <dbReference type="ARBA" id="ARBA00022448"/>
    </source>
</evidence>
<dbReference type="PROSITE" id="PS50810">
    <property type="entry name" value="FRATAXIN_2"/>
    <property type="match status" value="1"/>
</dbReference>
<keyword evidence="5" id="KW-0813">Transport</keyword>
<comment type="similarity">
    <text evidence="2">Belongs to the frataxin family.</text>
</comment>
<evidence type="ECO:0000256" key="2">
    <source>
        <dbReference type="ARBA" id="ARBA00008183"/>
    </source>
</evidence>
<evidence type="ECO:0000313" key="16">
    <source>
        <dbReference type="Proteomes" id="UP000094020"/>
    </source>
</evidence>
<dbReference type="GO" id="GO:0004322">
    <property type="term" value="F:ferroxidase activity"/>
    <property type="evidence" value="ECO:0007669"/>
    <property type="project" value="UniProtKB-EC"/>
</dbReference>
<dbReference type="GeneID" id="30174488"/>
<feature type="region of interest" description="Disordered" evidence="13">
    <location>
        <begin position="61"/>
        <end position="85"/>
    </location>
</feature>
<dbReference type="NCBIfam" id="TIGR03422">
    <property type="entry name" value="mito_frataxin"/>
    <property type="match status" value="1"/>
</dbReference>
<dbReference type="EC" id="1.16.3.1" evidence="3"/>
<accession>A0A1B9HYC3</accession>
<dbReference type="GO" id="GO:0034986">
    <property type="term" value="F:iron chaperone activity"/>
    <property type="evidence" value="ECO:0007669"/>
    <property type="project" value="TreeGrafter"/>
</dbReference>
<evidence type="ECO:0000256" key="1">
    <source>
        <dbReference type="ARBA" id="ARBA00004173"/>
    </source>
</evidence>
<dbReference type="KEGG" id="kpin:30174488"/>
<evidence type="ECO:0000256" key="11">
    <source>
        <dbReference type="ARBA" id="ARBA00023128"/>
    </source>
</evidence>
<evidence type="ECO:0000256" key="12">
    <source>
        <dbReference type="ARBA" id="ARBA00047990"/>
    </source>
</evidence>
<dbReference type="OrthoDB" id="1897642at2759"/>
<dbReference type="EMBL" id="CP144529">
    <property type="protein sequence ID" value="WWC73814.1"/>
    <property type="molecule type" value="Genomic_DNA"/>
</dbReference>
<dbReference type="SMART" id="SM01219">
    <property type="entry name" value="Frataxin_Cyay"/>
    <property type="match status" value="1"/>
</dbReference>
<dbReference type="RefSeq" id="XP_019009470.1">
    <property type="nucleotide sequence ID" value="XM_019157830.1"/>
</dbReference>
<dbReference type="InterPro" id="IPR020895">
    <property type="entry name" value="Frataxin_CS"/>
</dbReference>
<dbReference type="InterPro" id="IPR017789">
    <property type="entry name" value="Frataxin"/>
</dbReference>
<dbReference type="NCBIfam" id="TIGR03421">
    <property type="entry name" value="FeS_CyaY"/>
    <property type="match status" value="1"/>
</dbReference>
<keyword evidence="6" id="KW-0410">Iron transport</keyword>
<keyword evidence="16" id="KW-1185">Reference proteome</keyword>
<evidence type="ECO:0000256" key="13">
    <source>
        <dbReference type="SAM" id="MobiDB-lite"/>
    </source>
</evidence>
<protein>
    <recommendedName>
        <fullName evidence="3">ferroxidase</fullName>
        <ecNumber evidence="3">1.16.3.1</ecNumber>
    </recommendedName>
</protein>
<dbReference type="STRING" id="1296096.A0A1B9HYC3"/>
<evidence type="ECO:0000256" key="6">
    <source>
        <dbReference type="ARBA" id="ARBA00022496"/>
    </source>
</evidence>
<reference evidence="14" key="3">
    <citation type="submission" date="2016-07" db="EMBL/GenBank/DDBJ databases">
        <title>Evolution of pathogenesis and genome organization in the Tremellales.</title>
        <authorList>
            <person name="Cuomo C."/>
            <person name="Litvintseva A."/>
            <person name="Heitman J."/>
            <person name="Chen Y."/>
            <person name="Sun S."/>
            <person name="Springer D."/>
            <person name="Dromer F."/>
            <person name="Young S."/>
            <person name="Zeng Q."/>
            <person name="Chapman S."/>
            <person name="Gujja S."/>
            <person name="Saif S."/>
            <person name="Birren B."/>
        </authorList>
    </citation>
    <scope>NUCLEOTIDE SEQUENCE</scope>
    <source>
        <strain evidence="14">CBS 10737</strain>
    </source>
</reference>
<evidence type="ECO:0000256" key="9">
    <source>
        <dbReference type="ARBA" id="ARBA00023004"/>
    </source>
</evidence>
<evidence type="ECO:0000256" key="4">
    <source>
        <dbReference type="ARBA" id="ARBA00022434"/>
    </source>
</evidence>
<dbReference type="EMBL" id="KI894014">
    <property type="protein sequence ID" value="OCF48251.1"/>
    <property type="molecule type" value="Genomic_DNA"/>
</dbReference>
<keyword evidence="9" id="KW-0408">Iron</keyword>
<comment type="subcellular location">
    <subcellularLocation>
        <location evidence="1">Mitochondrion</location>
    </subcellularLocation>
</comment>
<keyword evidence="8" id="KW-0560">Oxidoreductase</keyword>
<dbReference type="PANTHER" id="PTHR16821:SF2">
    <property type="entry name" value="FRATAXIN, MITOCHONDRIAL"/>
    <property type="match status" value="1"/>
</dbReference>
<comment type="catalytic activity">
    <reaction evidence="12">
        <text>4 Fe(2+) + O2 + 4 H(+) = 4 Fe(3+) + 2 H2O</text>
        <dbReference type="Rhea" id="RHEA:11148"/>
        <dbReference type="ChEBI" id="CHEBI:15377"/>
        <dbReference type="ChEBI" id="CHEBI:15378"/>
        <dbReference type="ChEBI" id="CHEBI:15379"/>
        <dbReference type="ChEBI" id="CHEBI:29033"/>
        <dbReference type="ChEBI" id="CHEBI:29034"/>
        <dbReference type="EC" id="1.16.3.1"/>
    </reaction>
</comment>
<dbReference type="Gene3D" id="3.30.920.10">
    <property type="entry name" value="Frataxin/CyaY"/>
    <property type="match status" value="1"/>
</dbReference>
<proteinExistence type="inferred from homology"/>
<evidence type="ECO:0000313" key="15">
    <source>
        <dbReference type="EMBL" id="WWC73814.1"/>
    </source>
</evidence>
<dbReference type="GO" id="GO:0005739">
    <property type="term" value="C:mitochondrion"/>
    <property type="evidence" value="ECO:0007669"/>
    <property type="project" value="UniProtKB-SubCell"/>
</dbReference>
<dbReference type="Proteomes" id="UP000094020">
    <property type="component" value="Chromosome 11"/>
</dbReference>
<evidence type="ECO:0000256" key="3">
    <source>
        <dbReference type="ARBA" id="ARBA00013107"/>
    </source>
</evidence>
<evidence type="ECO:0000313" key="14">
    <source>
        <dbReference type="EMBL" id="OCF48251.1"/>
    </source>
</evidence>
<dbReference type="GO" id="GO:0008199">
    <property type="term" value="F:ferric iron binding"/>
    <property type="evidence" value="ECO:0007669"/>
    <property type="project" value="InterPro"/>
</dbReference>
<gene>
    <name evidence="14" type="ORF">I206_06119</name>
    <name evidence="15" type="ORF">I206_107786</name>
</gene>
<dbReference type="GO" id="GO:0006826">
    <property type="term" value="P:iron ion transport"/>
    <property type="evidence" value="ECO:0007669"/>
    <property type="project" value="UniProtKB-KW"/>
</dbReference>
<keyword evidence="7" id="KW-0809">Transit peptide</keyword>
<sequence>MIPSSSRATQSLKSFRLFTQKLRPNNNTIIPPNYIHLGQFRSSIPSHSTSSFSLKTRNFSNSSRRYTEQGEKPASTLSPEEYEKVSERDMDTLHENLEIYVEEFGANDWEVEYSSGVMTLSLPPNGTYVINKQPPNLQIWMSSPFSGPSRFDYKTGKGWVHHRNDEVKFKELVESELKRLLEKSGGDVEGWQGTGL</sequence>
<dbReference type="PROSITE" id="PS01344">
    <property type="entry name" value="FRATAXIN_1"/>
    <property type="match status" value="1"/>
</dbReference>
<keyword evidence="4" id="KW-0409">Iron storage</keyword>
<dbReference type="GO" id="GO:0008198">
    <property type="term" value="F:ferrous iron binding"/>
    <property type="evidence" value="ECO:0007669"/>
    <property type="project" value="TreeGrafter"/>
</dbReference>
<reference evidence="14" key="1">
    <citation type="submission" date="2013-07" db="EMBL/GenBank/DDBJ databases">
        <title>The Genome Sequence of Cryptococcus pinus CBS10737.</title>
        <authorList>
            <consortium name="The Broad Institute Genome Sequencing Platform"/>
            <person name="Cuomo C."/>
            <person name="Litvintseva A."/>
            <person name="Chen Y."/>
            <person name="Heitman J."/>
            <person name="Sun S."/>
            <person name="Springer D."/>
            <person name="Dromer F."/>
            <person name="Young S.K."/>
            <person name="Zeng Q."/>
            <person name="Gargeya S."/>
            <person name="Fitzgerald M."/>
            <person name="Abouelleil A."/>
            <person name="Alvarado L."/>
            <person name="Berlin A.M."/>
            <person name="Chapman S.B."/>
            <person name="Dewar J."/>
            <person name="Goldberg J."/>
            <person name="Griggs A."/>
            <person name="Gujja S."/>
            <person name="Hansen M."/>
            <person name="Howarth C."/>
            <person name="Imamovic A."/>
            <person name="Larimer J."/>
            <person name="McCowan C."/>
            <person name="Murphy C."/>
            <person name="Pearson M."/>
            <person name="Priest M."/>
            <person name="Roberts A."/>
            <person name="Saif S."/>
            <person name="Shea T."/>
            <person name="Sykes S."/>
            <person name="Wortman J."/>
            <person name="Nusbaum C."/>
            <person name="Birren B."/>
        </authorList>
    </citation>
    <scope>NUCLEOTIDE SEQUENCE [LARGE SCALE GENOMIC DNA]</scope>
    <source>
        <strain evidence="14">CBS 10737</strain>
    </source>
</reference>
<dbReference type="InterPro" id="IPR002908">
    <property type="entry name" value="Frataxin/CyaY"/>
</dbReference>
<dbReference type="SUPFAM" id="SSF55387">
    <property type="entry name" value="Frataxin/Nqo15-like"/>
    <property type="match status" value="1"/>
</dbReference>
<dbReference type="AlphaFoldDB" id="A0A1B9HYC3"/>
<dbReference type="InterPro" id="IPR036524">
    <property type="entry name" value="Frataxin/CyaY_sf"/>
</dbReference>
<reference evidence="15" key="2">
    <citation type="submission" date="2013-07" db="EMBL/GenBank/DDBJ databases">
        <authorList>
            <consortium name="The Broad Institute Genome Sequencing Platform"/>
            <person name="Cuomo C."/>
            <person name="Litvintseva A."/>
            <person name="Chen Y."/>
            <person name="Heitman J."/>
            <person name="Sun S."/>
            <person name="Springer D."/>
            <person name="Dromer F."/>
            <person name="Young S.K."/>
            <person name="Zeng Q."/>
            <person name="Gargeya S."/>
            <person name="Fitzgerald M."/>
            <person name="Abouelleil A."/>
            <person name="Alvarado L."/>
            <person name="Berlin A.M."/>
            <person name="Chapman S.B."/>
            <person name="Dewar J."/>
            <person name="Goldberg J."/>
            <person name="Griggs A."/>
            <person name="Gujja S."/>
            <person name="Hansen M."/>
            <person name="Howarth C."/>
            <person name="Imamovic A."/>
            <person name="Larimer J."/>
            <person name="McCowan C."/>
            <person name="Murphy C."/>
            <person name="Pearson M."/>
            <person name="Priest M."/>
            <person name="Roberts A."/>
            <person name="Saif S."/>
            <person name="Shea T."/>
            <person name="Sykes S."/>
            <person name="Wortman J."/>
            <person name="Nusbaum C."/>
            <person name="Birren B."/>
        </authorList>
    </citation>
    <scope>NUCLEOTIDE SEQUENCE</scope>
    <source>
        <strain evidence="15">CBS 10737</strain>
    </source>
</reference>